<dbReference type="Proteomes" id="UP000612055">
    <property type="component" value="Unassembled WGS sequence"/>
</dbReference>
<dbReference type="InterPro" id="IPR001098">
    <property type="entry name" value="DNA-dir_DNA_pol_A_palm_dom"/>
</dbReference>
<name>A0A835XY31_9CHLO</name>
<evidence type="ECO:0000259" key="1">
    <source>
        <dbReference type="Pfam" id="PF00476"/>
    </source>
</evidence>
<accession>A0A835XY31</accession>
<evidence type="ECO:0000313" key="3">
    <source>
        <dbReference type="Proteomes" id="UP000612055"/>
    </source>
</evidence>
<organism evidence="2 3">
    <name type="scientific">Edaphochlamys debaryana</name>
    <dbReference type="NCBI Taxonomy" id="47281"/>
    <lineage>
        <taxon>Eukaryota</taxon>
        <taxon>Viridiplantae</taxon>
        <taxon>Chlorophyta</taxon>
        <taxon>core chlorophytes</taxon>
        <taxon>Chlorophyceae</taxon>
        <taxon>CS clade</taxon>
        <taxon>Chlamydomonadales</taxon>
        <taxon>Chlamydomonadales incertae sedis</taxon>
        <taxon>Edaphochlamys</taxon>
    </lineage>
</organism>
<dbReference type="InterPro" id="IPR043502">
    <property type="entry name" value="DNA/RNA_pol_sf"/>
</dbReference>
<dbReference type="SUPFAM" id="SSF56672">
    <property type="entry name" value="DNA/RNA polymerases"/>
    <property type="match status" value="1"/>
</dbReference>
<dbReference type="Pfam" id="PF00476">
    <property type="entry name" value="DNA_pol_A"/>
    <property type="match status" value="1"/>
</dbReference>
<dbReference type="GO" id="GO:0006261">
    <property type="term" value="P:DNA-templated DNA replication"/>
    <property type="evidence" value="ECO:0007669"/>
    <property type="project" value="InterPro"/>
</dbReference>
<keyword evidence="3" id="KW-1185">Reference proteome</keyword>
<comment type="caution">
    <text evidence="2">The sequence shown here is derived from an EMBL/GenBank/DDBJ whole genome shotgun (WGS) entry which is preliminary data.</text>
</comment>
<dbReference type="InterPro" id="IPR002298">
    <property type="entry name" value="DNA_polymerase_A"/>
</dbReference>
<dbReference type="EMBL" id="JAEHOE010000045">
    <property type="protein sequence ID" value="KAG2492333.1"/>
    <property type="molecule type" value="Genomic_DNA"/>
</dbReference>
<dbReference type="OrthoDB" id="2320933at2759"/>
<reference evidence="2" key="1">
    <citation type="journal article" date="2020" name="bioRxiv">
        <title>Comparative genomics of Chlamydomonas.</title>
        <authorList>
            <person name="Craig R.J."/>
            <person name="Hasan A.R."/>
            <person name="Ness R.W."/>
            <person name="Keightley P.D."/>
        </authorList>
    </citation>
    <scope>NUCLEOTIDE SEQUENCE</scope>
    <source>
        <strain evidence="2">CCAP 11/70</strain>
    </source>
</reference>
<dbReference type="GO" id="GO:0003677">
    <property type="term" value="F:DNA binding"/>
    <property type="evidence" value="ECO:0007669"/>
    <property type="project" value="InterPro"/>
</dbReference>
<dbReference type="GO" id="GO:0003887">
    <property type="term" value="F:DNA-directed DNA polymerase activity"/>
    <property type="evidence" value="ECO:0007669"/>
    <property type="project" value="InterPro"/>
</dbReference>
<protein>
    <recommendedName>
        <fullName evidence="1">DNA-directed DNA polymerase family A palm domain-containing protein</fullName>
    </recommendedName>
</protein>
<dbReference type="Gene3D" id="3.30.70.370">
    <property type="match status" value="1"/>
</dbReference>
<dbReference type="PANTHER" id="PTHR10133:SF62">
    <property type="entry name" value="DNA POLYMERASE THETA"/>
    <property type="match status" value="1"/>
</dbReference>
<dbReference type="AlphaFoldDB" id="A0A835XY31"/>
<dbReference type="GO" id="GO:0006302">
    <property type="term" value="P:double-strand break repair"/>
    <property type="evidence" value="ECO:0007669"/>
    <property type="project" value="TreeGrafter"/>
</dbReference>
<feature type="domain" description="DNA-directed DNA polymerase family A palm" evidence="1">
    <location>
        <begin position="23"/>
        <end position="121"/>
    </location>
</feature>
<evidence type="ECO:0000313" key="2">
    <source>
        <dbReference type="EMBL" id="KAG2492333.1"/>
    </source>
</evidence>
<sequence>MIKVVAACRRQGFVTWPVPGGAAEAERQAVNSLVQGSAADVAKGAMLELGRRLRGRGLAGRARLVLMVHDELLVEVEAPALPAAAGALAGAMQAQAGRLAGAARAAVPLPAALAAGPSWGQLVAYSPPAPLGGGPGAA</sequence>
<gene>
    <name evidence="2" type="ORF">HYH03_009284</name>
</gene>
<dbReference type="Gene3D" id="1.10.150.20">
    <property type="entry name" value="5' to 3' exonuclease, C-terminal subdomain"/>
    <property type="match status" value="1"/>
</dbReference>
<proteinExistence type="predicted"/>
<dbReference type="PANTHER" id="PTHR10133">
    <property type="entry name" value="DNA POLYMERASE I"/>
    <property type="match status" value="1"/>
</dbReference>